<dbReference type="EC" id="3.1.4.54" evidence="1"/>
<evidence type="ECO:0000313" key="2">
    <source>
        <dbReference type="Proteomes" id="UP001150603"/>
    </source>
</evidence>
<reference evidence="1" key="1">
    <citation type="submission" date="2022-07" db="EMBL/GenBank/DDBJ databases">
        <title>Phylogenomic reconstructions and comparative analyses of Kickxellomycotina fungi.</title>
        <authorList>
            <person name="Reynolds N.K."/>
            <person name="Stajich J.E."/>
            <person name="Barry K."/>
            <person name="Grigoriev I.V."/>
            <person name="Crous P."/>
            <person name="Smith M.E."/>
        </authorList>
    </citation>
    <scope>NUCLEOTIDE SEQUENCE</scope>
    <source>
        <strain evidence="1">NRRL 5244</strain>
    </source>
</reference>
<organism evidence="1 2">
    <name type="scientific">Linderina macrospora</name>
    <dbReference type="NCBI Taxonomy" id="4868"/>
    <lineage>
        <taxon>Eukaryota</taxon>
        <taxon>Fungi</taxon>
        <taxon>Fungi incertae sedis</taxon>
        <taxon>Zoopagomycota</taxon>
        <taxon>Kickxellomycotina</taxon>
        <taxon>Kickxellomycetes</taxon>
        <taxon>Kickxellales</taxon>
        <taxon>Kickxellaceae</taxon>
        <taxon>Linderina</taxon>
    </lineage>
</organism>
<comment type="caution">
    <text evidence="1">The sequence shown here is derived from an EMBL/GenBank/DDBJ whole genome shotgun (WGS) entry which is preliminary data.</text>
</comment>
<protein>
    <submittedName>
        <fullName evidence="1">Protein-lysine N-methyltransferase efm4</fullName>
        <ecNumber evidence="1">3.1.4.54</ecNumber>
    </submittedName>
</protein>
<name>A0ACC1J9K1_9FUNG</name>
<sequence length="369" mass="40961">QLATTPTQYVPDMQQPREILRQELSAAKSHHNNGKYKNPWDSFQMPTVKMLLTHFLFGSDTKPVKQSIAEGRAPEVVPLDMQVLKNPPNGGLQFTWLGHSSLFLQADGANILLDPVLSERCSPVQWIGPKRYTKAPCTIAELPRIDAVVLSHNHYDHLDWNTLKDVVRQYPDVQVFAPLGNQPILQSIGFKHISIMDWWDEKDVTLNGSTLRLACTPAQHATNRGLFDRYTTLWASWVIMSPSGGKFFFSGDTSYSALVGNPTGANCPAFEQIGQVYGPIDLSAIAIGAYGPEKVFSGVHVSPEQAVKIHEEIGSRRSIGVHWGTFVLTDEPVDEPPQRLADEMKLRGHASDGFTVIKIGQTVVQDIQK</sequence>
<dbReference type="EMBL" id="JANBPW010001845">
    <property type="protein sequence ID" value="KAJ1942903.1"/>
    <property type="molecule type" value="Genomic_DNA"/>
</dbReference>
<accession>A0ACC1J9K1</accession>
<evidence type="ECO:0000313" key="1">
    <source>
        <dbReference type="EMBL" id="KAJ1942903.1"/>
    </source>
</evidence>
<keyword evidence="2" id="KW-1185">Reference proteome</keyword>
<keyword evidence="1" id="KW-0378">Hydrolase</keyword>
<gene>
    <name evidence="1" type="primary">EFM4_2</name>
    <name evidence="1" type="ORF">FBU59_003063</name>
</gene>
<dbReference type="Proteomes" id="UP001150603">
    <property type="component" value="Unassembled WGS sequence"/>
</dbReference>
<feature type="non-terminal residue" evidence="1">
    <location>
        <position position="1"/>
    </location>
</feature>
<proteinExistence type="predicted"/>